<dbReference type="GeneID" id="36550797"/>
<name>A0A2I2G033_9EURO</name>
<reference evidence="1 2" key="1">
    <citation type="submission" date="2016-12" db="EMBL/GenBank/DDBJ databases">
        <title>The genomes of Aspergillus section Nigri reveals drivers in fungal speciation.</title>
        <authorList>
            <consortium name="DOE Joint Genome Institute"/>
            <person name="Vesth T.C."/>
            <person name="Nybo J."/>
            <person name="Theobald S."/>
            <person name="Brandl J."/>
            <person name="Frisvad J.C."/>
            <person name="Nielsen K.F."/>
            <person name="Lyhne E.K."/>
            <person name="Kogle M.E."/>
            <person name="Kuo A."/>
            <person name="Riley R."/>
            <person name="Clum A."/>
            <person name="Nolan M."/>
            <person name="Lipzen A."/>
            <person name="Salamov A."/>
            <person name="Henrissat B."/>
            <person name="Wiebenga A."/>
            <person name="De Vries R.P."/>
            <person name="Grigoriev I.V."/>
            <person name="Mortensen U.H."/>
            <person name="Andersen M.R."/>
            <person name="Baker S.E."/>
        </authorList>
    </citation>
    <scope>NUCLEOTIDE SEQUENCE [LARGE SCALE GENOMIC DNA]</scope>
    <source>
        <strain evidence="1 2">IBT 23096</strain>
    </source>
</reference>
<dbReference type="Proteomes" id="UP000234275">
    <property type="component" value="Unassembled WGS sequence"/>
</dbReference>
<proteinExistence type="predicted"/>
<evidence type="ECO:0000313" key="2">
    <source>
        <dbReference type="Proteomes" id="UP000234275"/>
    </source>
</evidence>
<dbReference type="VEuPathDB" id="FungiDB:P170DRAFT_263194"/>
<organism evidence="1 2">
    <name type="scientific">Aspergillus steynii IBT 23096</name>
    <dbReference type="NCBI Taxonomy" id="1392250"/>
    <lineage>
        <taxon>Eukaryota</taxon>
        <taxon>Fungi</taxon>
        <taxon>Dikarya</taxon>
        <taxon>Ascomycota</taxon>
        <taxon>Pezizomycotina</taxon>
        <taxon>Eurotiomycetes</taxon>
        <taxon>Eurotiomycetidae</taxon>
        <taxon>Eurotiales</taxon>
        <taxon>Aspergillaceae</taxon>
        <taxon>Aspergillus</taxon>
        <taxon>Aspergillus subgen. Circumdati</taxon>
    </lineage>
</organism>
<gene>
    <name evidence="1" type="ORF">P170DRAFT_263194</name>
</gene>
<dbReference type="RefSeq" id="XP_024701550.1">
    <property type="nucleotide sequence ID" value="XM_024843098.1"/>
</dbReference>
<sequence length="111" mass="12857">MPSIANRMRSKPRLTLIRSIYDRYIVLATKRPKRFEAQSFLRPNLDRQSTITIWDSRRERIALRLLHSQDDPLFLLVISTHYSSAFWLATSALIGVTLAGSRSEPNSVNER</sequence>
<evidence type="ECO:0000313" key="1">
    <source>
        <dbReference type="EMBL" id="PLB46248.1"/>
    </source>
</evidence>
<protein>
    <submittedName>
        <fullName evidence="1">Uncharacterized protein</fullName>
    </submittedName>
</protein>
<keyword evidence="2" id="KW-1185">Reference proteome</keyword>
<dbReference type="AlphaFoldDB" id="A0A2I2G033"/>
<accession>A0A2I2G033</accession>
<comment type="caution">
    <text evidence="1">The sequence shown here is derived from an EMBL/GenBank/DDBJ whole genome shotgun (WGS) entry which is preliminary data.</text>
</comment>
<dbReference type="EMBL" id="MSFO01000007">
    <property type="protein sequence ID" value="PLB46248.1"/>
    <property type="molecule type" value="Genomic_DNA"/>
</dbReference>